<reference evidence="1" key="1">
    <citation type="submission" date="2014-07" db="EMBL/GenBank/DDBJ databases">
        <title>Identification of a novel salt tolerance gene in wild soybean by whole-genome sequencing.</title>
        <authorList>
            <person name="Lam H.-M."/>
            <person name="Qi X."/>
            <person name="Li M.-W."/>
            <person name="Liu X."/>
            <person name="Xie M."/>
            <person name="Ni M."/>
            <person name="Xu X."/>
        </authorList>
    </citation>
    <scope>NUCLEOTIDE SEQUENCE [LARGE SCALE GENOMIC DNA]</scope>
    <source>
        <tissue evidence="1">Root</tissue>
    </source>
</reference>
<accession>A0A0B2PK67</accession>
<dbReference type="Pfam" id="PF03140">
    <property type="entry name" value="DUF247"/>
    <property type="match status" value="1"/>
</dbReference>
<dbReference type="PANTHER" id="PTHR31170">
    <property type="entry name" value="BNAC04G53230D PROTEIN"/>
    <property type="match status" value="1"/>
</dbReference>
<gene>
    <name evidence="1" type="ORF">glysoja_032303</name>
</gene>
<proteinExistence type="predicted"/>
<dbReference type="InterPro" id="IPR004158">
    <property type="entry name" value="DUF247_pln"/>
</dbReference>
<name>A0A0B2PK67_GLYSO</name>
<dbReference type="EMBL" id="KN666220">
    <property type="protein sequence ID" value="KHN08119.1"/>
    <property type="molecule type" value="Genomic_DNA"/>
</dbReference>
<evidence type="ECO:0000313" key="1">
    <source>
        <dbReference type="EMBL" id="KHN08119.1"/>
    </source>
</evidence>
<dbReference type="Proteomes" id="UP000053555">
    <property type="component" value="Unassembled WGS sequence"/>
</dbReference>
<dbReference type="PANTHER" id="PTHR31170:SF23">
    <property type="match status" value="1"/>
</dbReference>
<sequence length="189" mass="21856">MPPLSPKGQRMARGPKKGFMARSVGVVSPIRMMNHDDVVIDIKAMLEQAEPPVTDECCIYGVPFDICKVKEDAYTPKVVSIGPFHHNRNPRLHIMERHKPIYCNAFLERTHTSLESWICYIEEVMPDFRRCYSDTLEFSTEEPVKIIFVDSGFIFELFWKDYHNKWPGNDTFLLQPLSANTISLDFVVT</sequence>
<dbReference type="AlphaFoldDB" id="A0A0B2PK67"/>
<organism evidence="1">
    <name type="scientific">Glycine soja</name>
    <name type="common">Wild soybean</name>
    <dbReference type="NCBI Taxonomy" id="3848"/>
    <lineage>
        <taxon>Eukaryota</taxon>
        <taxon>Viridiplantae</taxon>
        <taxon>Streptophyta</taxon>
        <taxon>Embryophyta</taxon>
        <taxon>Tracheophyta</taxon>
        <taxon>Spermatophyta</taxon>
        <taxon>Magnoliopsida</taxon>
        <taxon>eudicotyledons</taxon>
        <taxon>Gunneridae</taxon>
        <taxon>Pentapetalae</taxon>
        <taxon>rosids</taxon>
        <taxon>fabids</taxon>
        <taxon>Fabales</taxon>
        <taxon>Fabaceae</taxon>
        <taxon>Papilionoideae</taxon>
        <taxon>50 kb inversion clade</taxon>
        <taxon>NPAAA clade</taxon>
        <taxon>indigoferoid/millettioid clade</taxon>
        <taxon>Phaseoleae</taxon>
        <taxon>Glycine</taxon>
        <taxon>Glycine subgen. Soja</taxon>
    </lineage>
</organism>
<protein>
    <submittedName>
        <fullName evidence="1">UPF0481 protein</fullName>
    </submittedName>
</protein>